<feature type="transmembrane region" description="Helical" evidence="2">
    <location>
        <begin position="312"/>
        <end position="332"/>
    </location>
</feature>
<dbReference type="EMBL" id="JDYK01000021">
    <property type="protein sequence ID" value="EWS79989.1"/>
    <property type="molecule type" value="Genomic_DNA"/>
</dbReference>
<dbReference type="Pfam" id="PF01757">
    <property type="entry name" value="Acyl_transf_3"/>
    <property type="match status" value="1"/>
</dbReference>
<dbReference type="STRING" id="396014.BF93_08650"/>
<feature type="transmembrane region" description="Helical" evidence="2">
    <location>
        <begin position="63"/>
        <end position="85"/>
    </location>
</feature>
<keyword evidence="2" id="KW-0812">Transmembrane</keyword>
<gene>
    <name evidence="4" type="ORF">BF93_08650</name>
</gene>
<dbReference type="PATRIC" id="fig|396014.3.peg.3229"/>
<feature type="transmembrane region" description="Helical" evidence="2">
    <location>
        <begin position="255"/>
        <end position="273"/>
    </location>
</feature>
<dbReference type="eggNOG" id="COG1835">
    <property type="taxonomic scope" value="Bacteria"/>
</dbReference>
<evidence type="ECO:0000259" key="3">
    <source>
        <dbReference type="Pfam" id="PF01757"/>
    </source>
</evidence>
<evidence type="ECO:0000313" key="5">
    <source>
        <dbReference type="Proteomes" id="UP000023067"/>
    </source>
</evidence>
<keyword evidence="5" id="KW-1185">Reference proteome</keyword>
<keyword evidence="4" id="KW-0808">Transferase</keyword>
<keyword evidence="2" id="KW-1133">Transmembrane helix</keyword>
<dbReference type="Proteomes" id="UP000023067">
    <property type="component" value="Unassembled WGS sequence"/>
</dbReference>
<feature type="domain" description="Acyltransferase 3" evidence="3">
    <location>
        <begin position="34"/>
        <end position="352"/>
    </location>
</feature>
<evidence type="ECO:0000256" key="1">
    <source>
        <dbReference type="SAM" id="MobiDB-lite"/>
    </source>
</evidence>
<feature type="transmembrane region" description="Helical" evidence="2">
    <location>
        <begin position="105"/>
        <end position="125"/>
    </location>
</feature>
<dbReference type="RefSeq" id="WP_051487099.1">
    <property type="nucleotide sequence ID" value="NZ_BAAAOW010000010.1"/>
</dbReference>
<name>Z9JP72_9MICO</name>
<dbReference type="InterPro" id="IPR002656">
    <property type="entry name" value="Acyl_transf_3_dom"/>
</dbReference>
<feature type="region of interest" description="Disordered" evidence="1">
    <location>
        <begin position="372"/>
        <end position="403"/>
    </location>
</feature>
<sequence>MSASTAAGAQDAAPRDGARPAGMLIGRPFSLQRNGMNLVRLVLATSVLFHHSFPLLGLGEGPVWGVEAIGGWAVIGFFSLSGYLIMASRRTKTFGEYLTLRIARIYPAFLVCLAVTALVFAPISWRRAHGSLEGFWTAPAMPWQYLWNNITLKMTTWNVAGTPLDVPYPGAWNGSLWSLYYEFWCYLVIAVLGILAVARRRAWPVLLLWAASVAFWVLVHRTGRFDMIGFDLQMLGKLLPYFLAGSVLQMLRGRIGMHPLLALAAAAGFIAAVQWDPVIGGQIASLCGTYVLLWISHVLWSPGWVRRHDISYGMYIYAFQVQQLLAVLGFASLGYWRYSLLALAATVPFALASWFLLERPVLRAARRSIAPPAAAAAGTATAGAPTTSGPDRTDESITSPGGS</sequence>
<feature type="transmembrane region" description="Helical" evidence="2">
    <location>
        <begin position="279"/>
        <end position="300"/>
    </location>
</feature>
<comment type="caution">
    <text evidence="4">The sequence shown here is derived from an EMBL/GenBank/DDBJ whole genome shotgun (WGS) entry which is preliminary data.</text>
</comment>
<keyword evidence="2" id="KW-0472">Membrane</keyword>
<dbReference type="HOGENOM" id="CLU_005679_0_1_11"/>
<feature type="transmembrane region" description="Helical" evidence="2">
    <location>
        <begin position="338"/>
        <end position="357"/>
    </location>
</feature>
<feature type="transmembrane region" description="Helical" evidence="2">
    <location>
        <begin position="37"/>
        <end position="57"/>
    </location>
</feature>
<dbReference type="GO" id="GO:0016747">
    <property type="term" value="F:acyltransferase activity, transferring groups other than amino-acyl groups"/>
    <property type="evidence" value="ECO:0007669"/>
    <property type="project" value="InterPro"/>
</dbReference>
<accession>Z9JP72</accession>
<dbReference type="AlphaFoldDB" id="Z9JP72"/>
<keyword evidence="4" id="KW-0012">Acyltransferase</keyword>
<feature type="transmembrane region" description="Helical" evidence="2">
    <location>
        <begin position="228"/>
        <end position="248"/>
    </location>
</feature>
<feature type="transmembrane region" description="Helical" evidence="2">
    <location>
        <begin position="179"/>
        <end position="198"/>
    </location>
</feature>
<proteinExistence type="predicted"/>
<reference evidence="4 5" key="1">
    <citation type="submission" date="2014-02" db="EMBL/GenBank/DDBJ databases">
        <title>Genome sequence of Brachybacterium phenoliresistens strain W13A50.</title>
        <authorList>
            <person name="Wang X."/>
        </authorList>
    </citation>
    <scope>NUCLEOTIDE SEQUENCE [LARGE SCALE GENOMIC DNA]</scope>
    <source>
        <strain evidence="4 5">W13A50</strain>
    </source>
</reference>
<feature type="transmembrane region" description="Helical" evidence="2">
    <location>
        <begin position="205"/>
        <end position="222"/>
    </location>
</feature>
<dbReference type="OrthoDB" id="9807745at2"/>
<evidence type="ECO:0000256" key="2">
    <source>
        <dbReference type="SAM" id="Phobius"/>
    </source>
</evidence>
<feature type="compositionally biased region" description="Low complexity" evidence="1">
    <location>
        <begin position="372"/>
        <end position="390"/>
    </location>
</feature>
<evidence type="ECO:0000313" key="4">
    <source>
        <dbReference type="EMBL" id="EWS79989.1"/>
    </source>
</evidence>
<protein>
    <submittedName>
        <fullName evidence="4">Acyltransferase</fullName>
    </submittedName>
</protein>
<organism evidence="4 5">
    <name type="scientific">Brachybacterium phenoliresistens</name>
    <dbReference type="NCBI Taxonomy" id="396014"/>
    <lineage>
        <taxon>Bacteria</taxon>
        <taxon>Bacillati</taxon>
        <taxon>Actinomycetota</taxon>
        <taxon>Actinomycetes</taxon>
        <taxon>Micrococcales</taxon>
        <taxon>Dermabacteraceae</taxon>
        <taxon>Brachybacterium</taxon>
    </lineage>
</organism>